<proteinExistence type="predicted"/>
<gene>
    <name evidence="1" type="ORF">RQM59_06020</name>
</gene>
<dbReference type="RefSeq" id="WP_349241182.1">
    <property type="nucleotide sequence ID" value="NZ_JAVTTO010000002.1"/>
</dbReference>
<name>A0ABU3LET2_9FLAO</name>
<dbReference type="Proteomes" id="UP001257277">
    <property type="component" value="Unassembled WGS sequence"/>
</dbReference>
<keyword evidence="2" id="KW-1185">Reference proteome</keyword>
<protein>
    <submittedName>
        <fullName evidence="1">Uncharacterized protein</fullName>
    </submittedName>
</protein>
<dbReference type="EMBL" id="JAVTTO010000002">
    <property type="protein sequence ID" value="MDT7831928.1"/>
    <property type="molecule type" value="Genomic_DNA"/>
</dbReference>
<sequence length="462" mass="54196">MKRKLVVILPRGEAIKNFVYSGISDALKEEYELVFFSVIPNAEIKTYLKGKCDYLYELDSESKDKKYASEVKKCIQIAHAKNLNSVTGNLKLLKDDVDSKKNFLSSLLRKIRKKIAYNYASDKKLKNLTSYYVRLQYKKNKVKYFEKLLNEIQPNLVFNGSHIHNYFSLDLLYACKKLNIKTAAFLFSWDNLTSQGRIIPTYDYYFTWNEKIKGDLLKYYPFLSNDVVFVTGSPQFDFHFIDDFIYTKEELYDLLEIKYDKKIILYSTGMAYYTPKEDIIVSELHERLKKIDPNLQLVVRIYAKDDNSVYYALRDQDSSLKIPDHYWELNHLTPTLKDIKLFTSLVKYSSIGINVASTVSLDLAIHNIPVLNIAFNPPNVDVYPNDYRKIYDFDHYKPIVASGAVSLVYDLDDFEEQVKAYMKDPHKDEEARKKLIHDFFGQSLEKDKKTVFLEVFNTIFRK</sequence>
<reference evidence="1 2" key="1">
    <citation type="submission" date="2023-09" db="EMBL/GenBank/DDBJ databases">
        <title>Novel taxa isolated from Blanes Bay.</title>
        <authorList>
            <person name="Rey-Velasco X."/>
            <person name="Lucena T."/>
        </authorList>
    </citation>
    <scope>NUCLEOTIDE SEQUENCE [LARGE SCALE GENOMIC DNA]</scope>
    <source>
        <strain evidence="1 2">S356</strain>
    </source>
</reference>
<dbReference type="SUPFAM" id="SSF53756">
    <property type="entry name" value="UDP-Glycosyltransferase/glycogen phosphorylase"/>
    <property type="match status" value="1"/>
</dbReference>
<accession>A0ABU3LET2</accession>
<evidence type="ECO:0000313" key="2">
    <source>
        <dbReference type="Proteomes" id="UP001257277"/>
    </source>
</evidence>
<comment type="caution">
    <text evidence="1">The sequence shown here is derived from an EMBL/GenBank/DDBJ whole genome shotgun (WGS) entry which is preliminary data.</text>
</comment>
<evidence type="ECO:0000313" key="1">
    <source>
        <dbReference type="EMBL" id="MDT7831928.1"/>
    </source>
</evidence>
<organism evidence="1 2">
    <name type="scientific">Asprobacillus argus</name>
    <dbReference type="NCBI Taxonomy" id="3076534"/>
    <lineage>
        <taxon>Bacteria</taxon>
        <taxon>Pseudomonadati</taxon>
        <taxon>Bacteroidota</taxon>
        <taxon>Flavobacteriia</taxon>
        <taxon>Flavobacteriales</taxon>
        <taxon>Flavobacteriaceae</taxon>
        <taxon>Asprobacillus</taxon>
    </lineage>
</organism>